<evidence type="ECO:0000313" key="4">
    <source>
        <dbReference type="Proteomes" id="UP000242525"/>
    </source>
</evidence>
<dbReference type="GO" id="GO:0031624">
    <property type="term" value="F:ubiquitin conjugating enzyme binding"/>
    <property type="evidence" value="ECO:0007669"/>
    <property type="project" value="TreeGrafter"/>
</dbReference>
<dbReference type="InterPro" id="IPR009060">
    <property type="entry name" value="UBA-like_sf"/>
</dbReference>
<dbReference type="STRING" id="1173061.A0A0J9XIY9"/>
<dbReference type="Proteomes" id="UP000242525">
    <property type="component" value="Unassembled WGS sequence"/>
</dbReference>
<protein>
    <submittedName>
        <fullName evidence="3">Similar to Saccharomyces cerevisiae YOR042W CUE5 Ubiquitin-binding protein, contains a CUE domain that binds ubiquitin, which may facilitate intramolecular monoubiquitination</fullName>
    </submittedName>
</protein>
<dbReference type="GO" id="GO:0005737">
    <property type="term" value="C:cytoplasm"/>
    <property type="evidence" value="ECO:0007669"/>
    <property type="project" value="TreeGrafter"/>
</dbReference>
<evidence type="ECO:0000259" key="2">
    <source>
        <dbReference type="PROSITE" id="PS51140"/>
    </source>
</evidence>
<dbReference type="SUPFAM" id="SSF46934">
    <property type="entry name" value="UBA-like"/>
    <property type="match status" value="1"/>
</dbReference>
<gene>
    <name evidence="3" type="ORF">BN980_GECA17s02463g</name>
</gene>
<sequence length="273" mass="29873">MAEQPDQKQTTPPPKPLTPFAQAQLTLTEGFPTVESNVVRAVLIASKGDLESAFNGLLSLTDSDYVVDESPFNNPSSSADTREDQQVRNDERLARRLAAAVNTDGKRATDKPSYSESINDRSFFDEDLPQIKENFTKGFNETKDKVNTWLENFRKKEATGGMFGSVGGFLGGNSVGQSPQQPQQKKKIYDDEPEHIDISGIRFSTDNDETRPSLPSRPESTGKSGATSESKSDTPDTPSAGKISLKADVPVEDESFLVSDSDDEEESDKKAKK</sequence>
<comment type="caution">
    <text evidence="3">The sequence shown here is derived from an EMBL/GenBank/DDBJ whole genome shotgun (WGS) entry which is preliminary data.</text>
</comment>
<evidence type="ECO:0000313" key="3">
    <source>
        <dbReference type="EMBL" id="CDO56946.1"/>
    </source>
</evidence>
<accession>A0A0J9XIY9</accession>
<dbReference type="PROSITE" id="PS51140">
    <property type="entry name" value="CUE"/>
    <property type="match status" value="1"/>
</dbReference>
<proteinExistence type="predicted"/>
<feature type="region of interest" description="Disordered" evidence="1">
    <location>
        <begin position="69"/>
        <end position="88"/>
    </location>
</feature>
<feature type="compositionally biased region" description="Acidic residues" evidence="1">
    <location>
        <begin position="250"/>
        <end position="266"/>
    </location>
</feature>
<feature type="domain" description="CUE" evidence="2">
    <location>
        <begin position="19"/>
        <end position="62"/>
    </location>
</feature>
<dbReference type="PANTHER" id="PTHR16461:SF5">
    <property type="entry name" value="TOLL-INTERACTING PROTEIN"/>
    <property type="match status" value="1"/>
</dbReference>
<reference evidence="3" key="1">
    <citation type="submission" date="2014-03" db="EMBL/GenBank/DDBJ databases">
        <authorList>
            <person name="Casaregola S."/>
        </authorList>
    </citation>
    <scope>NUCLEOTIDE SEQUENCE [LARGE SCALE GENOMIC DNA]</scope>
    <source>
        <strain evidence="3">CLIB 918</strain>
    </source>
</reference>
<dbReference type="OrthoDB" id="9942608at2759"/>
<feature type="compositionally biased region" description="Polar residues" evidence="1">
    <location>
        <begin position="218"/>
        <end position="229"/>
    </location>
</feature>
<feature type="region of interest" description="Disordered" evidence="1">
    <location>
        <begin position="169"/>
        <end position="273"/>
    </location>
</feature>
<dbReference type="GO" id="GO:0043130">
    <property type="term" value="F:ubiquitin binding"/>
    <property type="evidence" value="ECO:0007669"/>
    <property type="project" value="InterPro"/>
</dbReference>
<dbReference type="GO" id="GO:0006511">
    <property type="term" value="P:ubiquitin-dependent protein catabolic process"/>
    <property type="evidence" value="ECO:0007669"/>
    <property type="project" value="TreeGrafter"/>
</dbReference>
<dbReference type="EMBL" id="CCBN010000017">
    <property type="protein sequence ID" value="CDO56946.1"/>
    <property type="molecule type" value="Genomic_DNA"/>
</dbReference>
<organism evidence="3 4">
    <name type="scientific">Geotrichum candidum</name>
    <name type="common">Oospora lactis</name>
    <name type="synonym">Dipodascus geotrichum</name>
    <dbReference type="NCBI Taxonomy" id="1173061"/>
    <lineage>
        <taxon>Eukaryota</taxon>
        <taxon>Fungi</taxon>
        <taxon>Dikarya</taxon>
        <taxon>Ascomycota</taxon>
        <taxon>Saccharomycotina</taxon>
        <taxon>Dipodascomycetes</taxon>
        <taxon>Dipodascales</taxon>
        <taxon>Dipodascaceae</taxon>
        <taxon>Geotrichum</taxon>
    </lineage>
</organism>
<keyword evidence="4" id="KW-1185">Reference proteome</keyword>
<dbReference type="Pfam" id="PF02845">
    <property type="entry name" value="CUE"/>
    <property type="match status" value="1"/>
</dbReference>
<name>A0A0J9XIY9_GEOCN</name>
<dbReference type="Gene3D" id="1.10.8.10">
    <property type="entry name" value="DNA helicase RuvA subunit, C-terminal domain"/>
    <property type="match status" value="1"/>
</dbReference>
<feature type="region of interest" description="Disordered" evidence="1">
    <location>
        <begin position="100"/>
        <end position="121"/>
    </location>
</feature>
<dbReference type="InterPro" id="IPR003892">
    <property type="entry name" value="CUE"/>
</dbReference>
<evidence type="ECO:0000256" key="1">
    <source>
        <dbReference type="SAM" id="MobiDB-lite"/>
    </source>
</evidence>
<dbReference type="AlphaFoldDB" id="A0A0J9XIY9"/>
<dbReference type="SMART" id="SM00546">
    <property type="entry name" value="CUE"/>
    <property type="match status" value="1"/>
</dbReference>
<dbReference type="PANTHER" id="PTHR16461">
    <property type="entry name" value="TOLL-INTERACTING PROTEIN"/>
    <property type="match status" value="1"/>
</dbReference>